<dbReference type="Proteomes" id="UP001107960">
    <property type="component" value="Unassembled WGS sequence"/>
</dbReference>
<dbReference type="AlphaFoldDB" id="A0A9Q3URB0"/>
<evidence type="ECO:0000259" key="1">
    <source>
        <dbReference type="Pfam" id="PF17990"/>
    </source>
</evidence>
<sequence>MENNYNIAYFKIHPAIGVAHLGTCDEEIEFFDRITEFQKAVGNLKDEEKIYQSFKSGDNFSKQTVQFSVHAYDRDGNWLYKANPKDIVWDINIANRKLHNYSKKTTSKFLLPEIKGKFDEKLNGNKIIGKNPWTGKEEIKLGKFTNGKFTNGKFIPPVSKLYNSMGEQSDIVNGSIDQYPADASHNPITKDSLRLNYTDNTSDGIISAKVKVKGANDKEYIIEAESAWLVVAPPKTNVFFTPVEAERIKNTGKNFYPLENTNYNLDFIKKTSELLDIKSILEYKECNCASCKESKIKEKINNNRTINSLKYHLLKSNFFCANNPKHLDYFMMSTINGDYDPGMEICLSGDPERNEKDFNIENVFLKPGISYSHKDEIRVKPFDEQYKSGAKPGQLTSGLCSTWQGDLIACLNFWTAENPLMAYENEKKEEKFVVHHLENLDSVPENEKPKSNIEKYLRENRFNYAEEIVKYIGNRSLVYHEYDDDGNVYFIKVPDTEK</sequence>
<feature type="domain" description="L-Lysine epsilon oxidase N-terminal" evidence="1">
    <location>
        <begin position="13"/>
        <end position="231"/>
    </location>
</feature>
<dbReference type="InterPro" id="IPR041168">
    <property type="entry name" value="LodA_N"/>
</dbReference>
<comment type="caution">
    <text evidence="3">The sequence shown here is derived from an EMBL/GenBank/DDBJ whole genome shotgun (WGS) entry which is preliminary data.</text>
</comment>
<organism evidence="3 4">
    <name type="scientific">Chryseobacterium muglaense</name>
    <dbReference type="NCBI Taxonomy" id="2893752"/>
    <lineage>
        <taxon>Bacteria</taxon>
        <taxon>Pseudomonadati</taxon>
        <taxon>Bacteroidota</taxon>
        <taxon>Flavobacteriia</taxon>
        <taxon>Flavobacteriales</taxon>
        <taxon>Weeksellaceae</taxon>
        <taxon>Chryseobacterium group</taxon>
        <taxon>Chryseobacterium</taxon>
    </lineage>
</organism>
<evidence type="ECO:0000313" key="3">
    <source>
        <dbReference type="EMBL" id="MCC9033152.1"/>
    </source>
</evidence>
<evidence type="ECO:0000313" key="2">
    <source>
        <dbReference type="EMBL" id="MCC9033021.1"/>
    </source>
</evidence>
<accession>A0A9Q3URB0</accession>
<name>A0A9Q3URB0_9FLAO</name>
<dbReference type="RefSeq" id="WP_229986356.1">
    <property type="nucleotide sequence ID" value="NZ_JAJJML010000001.1"/>
</dbReference>
<dbReference type="Pfam" id="PF17990">
    <property type="entry name" value="LodA_N"/>
    <property type="match status" value="1"/>
</dbReference>
<dbReference type="EMBL" id="JAJJML010000001">
    <property type="protein sequence ID" value="MCC9033152.1"/>
    <property type="molecule type" value="Genomic_DNA"/>
</dbReference>
<protein>
    <submittedName>
        <fullName evidence="3">LodA/GoxA family CTQ-dependent oxidase</fullName>
    </submittedName>
</protein>
<evidence type="ECO:0000313" key="4">
    <source>
        <dbReference type="Proteomes" id="UP001107960"/>
    </source>
</evidence>
<reference evidence="3" key="1">
    <citation type="submission" date="2021-11" db="EMBL/GenBank/DDBJ databases">
        <title>Description of novel Chryseobacterium species.</title>
        <authorList>
            <person name="Saticioglu I.B."/>
            <person name="Ay H."/>
            <person name="Altun S."/>
            <person name="Duman M."/>
        </authorList>
    </citation>
    <scope>NUCLEOTIDE SEQUENCE</scope>
    <source>
        <strain evidence="3">C-39</strain>
    </source>
</reference>
<proteinExistence type="predicted"/>
<gene>
    <name evidence="2" type="ORF">LNP80_01960</name>
    <name evidence="3" type="ORF">LNP80_02640</name>
</gene>
<dbReference type="EMBL" id="JAJJML010000001">
    <property type="protein sequence ID" value="MCC9033021.1"/>
    <property type="molecule type" value="Genomic_DNA"/>
</dbReference>